<feature type="transmembrane region" description="Helical" evidence="1">
    <location>
        <begin position="76"/>
        <end position="93"/>
    </location>
</feature>
<organism evidence="2">
    <name type="scientific">Cacopsylla melanoneura</name>
    <dbReference type="NCBI Taxonomy" id="428564"/>
    <lineage>
        <taxon>Eukaryota</taxon>
        <taxon>Metazoa</taxon>
        <taxon>Ecdysozoa</taxon>
        <taxon>Arthropoda</taxon>
        <taxon>Hexapoda</taxon>
        <taxon>Insecta</taxon>
        <taxon>Pterygota</taxon>
        <taxon>Neoptera</taxon>
        <taxon>Paraneoptera</taxon>
        <taxon>Hemiptera</taxon>
        <taxon>Sternorrhyncha</taxon>
        <taxon>Psylloidea</taxon>
        <taxon>Psyllidae</taxon>
        <taxon>Psyllinae</taxon>
        <taxon>Cacopsylla</taxon>
    </lineage>
</organism>
<sequence>MTIHIQPYYDFLIYQTDHPITSIFPSIFISVYPLICFVILFYVCAIVPIQAKFLCDPVLLLACLPIGHFYQSHQLITYLPIRPSIVFLILLYVPMCHCPYSKFLFDPHFCCLPAYWSFLPSSSPSAIYLFNLFCILYETTFPTNITVIDSTAVDVVKNRSDLYQAGFSPPFCTSSRKSRINPVELRSRPTLGASKLSQERVKG</sequence>
<accession>A0A8D8ZB12</accession>
<proteinExistence type="predicted"/>
<dbReference type="AlphaFoldDB" id="A0A8D8ZB12"/>
<evidence type="ECO:0000256" key="1">
    <source>
        <dbReference type="SAM" id="Phobius"/>
    </source>
</evidence>
<protein>
    <submittedName>
        <fullName evidence="2">Uncharacterized protein</fullName>
    </submittedName>
</protein>
<feature type="transmembrane region" description="Helical" evidence="1">
    <location>
        <begin position="20"/>
        <end position="46"/>
    </location>
</feature>
<keyword evidence="1" id="KW-0812">Transmembrane</keyword>
<keyword evidence="1" id="KW-0472">Membrane</keyword>
<keyword evidence="1" id="KW-1133">Transmembrane helix</keyword>
<evidence type="ECO:0000313" key="2">
    <source>
        <dbReference type="EMBL" id="CAG6743694.1"/>
    </source>
</evidence>
<name>A0A8D8ZB12_9HEMI</name>
<reference evidence="2" key="1">
    <citation type="submission" date="2021-05" db="EMBL/GenBank/DDBJ databases">
        <authorList>
            <person name="Alioto T."/>
            <person name="Alioto T."/>
            <person name="Gomez Garrido J."/>
        </authorList>
    </citation>
    <scope>NUCLEOTIDE SEQUENCE</scope>
</reference>
<dbReference type="EMBL" id="HBUF01452256">
    <property type="protein sequence ID" value="CAG6743694.1"/>
    <property type="molecule type" value="Transcribed_RNA"/>
</dbReference>